<dbReference type="PROSITE" id="PS50850">
    <property type="entry name" value="MFS"/>
    <property type="match status" value="1"/>
</dbReference>
<feature type="transmembrane region" description="Helical" evidence="7">
    <location>
        <begin position="332"/>
        <end position="351"/>
    </location>
</feature>
<gene>
    <name evidence="9" type="ORF">B0T10DRAFT_574892</name>
</gene>
<evidence type="ECO:0000256" key="3">
    <source>
        <dbReference type="ARBA" id="ARBA00022692"/>
    </source>
</evidence>
<evidence type="ECO:0000256" key="4">
    <source>
        <dbReference type="ARBA" id="ARBA00022989"/>
    </source>
</evidence>
<dbReference type="PANTHER" id="PTHR43791:SF22">
    <property type="entry name" value="TRANSPORTER, PUTATIVE (AFU_ORTHOLOGUE AFUA_6G11320)-RELATED"/>
    <property type="match status" value="1"/>
</dbReference>
<dbReference type="OrthoDB" id="2962993at2759"/>
<evidence type="ECO:0000256" key="2">
    <source>
        <dbReference type="ARBA" id="ARBA00022448"/>
    </source>
</evidence>
<evidence type="ECO:0000256" key="1">
    <source>
        <dbReference type="ARBA" id="ARBA00004141"/>
    </source>
</evidence>
<protein>
    <submittedName>
        <fullName evidence="9">Major facilitator superfamily domain-containing protein</fullName>
    </submittedName>
</protein>
<dbReference type="FunFam" id="1.20.1250.20:FF:000034">
    <property type="entry name" value="MFS general substrate transporter"/>
    <property type="match status" value="1"/>
</dbReference>
<evidence type="ECO:0000256" key="5">
    <source>
        <dbReference type="ARBA" id="ARBA00023136"/>
    </source>
</evidence>
<dbReference type="InterPro" id="IPR036259">
    <property type="entry name" value="MFS_trans_sf"/>
</dbReference>
<dbReference type="GO" id="GO:0016020">
    <property type="term" value="C:membrane"/>
    <property type="evidence" value="ECO:0007669"/>
    <property type="project" value="UniProtKB-SubCell"/>
</dbReference>
<dbReference type="Pfam" id="PF07690">
    <property type="entry name" value="MFS_1"/>
    <property type="match status" value="1"/>
</dbReference>
<keyword evidence="4 7" id="KW-1133">Transmembrane helix</keyword>
<comment type="caution">
    <text evidence="9">The sequence shown here is derived from an EMBL/GenBank/DDBJ whole genome shotgun (WGS) entry which is preliminary data.</text>
</comment>
<feature type="transmembrane region" description="Helical" evidence="7">
    <location>
        <begin position="165"/>
        <end position="186"/>
    </location>
</feature>
<keyword evidence="3 7" id="KW-0812">Transmembrane</keyword>
<keyword evidence="6" id="KW-0325">Glycoprotein</keyword>
<dbReference type="EMBL" id="JAGPYM010000014">
    <property type="protein sequence ID" value="KAH6887725.1"/>
    <property type="molecule type" value="Genomic_DNA"/>
</dbReference>
<sequence>MTTSKVVEDAPNLSDGSATAVSDTEINEKRLLRKIDAKLLPAVGILYLLSFLDRSNVGNARIEGMVDDLNMTGNQYLTGLTLYFIGYVLFEIPCNIILKRTTPRLWLPTLTIAWGIVATLLGVVQNLTGFLIARFFLGVTESGLFPGVVFYFSMWYKRRERQYRISLFFSAASLAGAFGGILAYGIGKMAGVVWDNGWRWIFILEGIATVLVAFAAYWFIENYPATSRFLTDAERQLIQSRLAADSDSTHDEKFSWHAVAEALRDPNCWLYGLGFHTMSLPLYTLSLFLPTIIKDLGYKAAIAQLLTIPPYAVAFLTTLSVAVASERLGKRAVFIAGSSAVAVIGYILLLANTDPTGRPGLSYAGTFFAAAGIYPATALVLSWPAINVSGQTKRAIANAMQISIGNLGAVMGTQLYRANDGPRFVVGHSMALAYLVANIVVVSVLAWRLKGENARRAEISSEIRDVGEVKDWKGDADPRWRFEF</sequence>
<dbReference type="FunFam" id="1.20.1250.20:FF:000068">
    <property type="entry name" value="MFS general substrate transporter"/>
    <property type="match status" value="1"/>
</dbReference>
<dbReference type="AlphaFoldDB" id="A0A9P9AP86"/>
<feature type="domain" description="Major facilitator superfamily (MFS) profile" evidence="8">
    <location>
        <begin position="39"/>
        <end position="455"/>
    </location>
</feature>
<dbReference type="InterPro" id="IPR011701">
    <property type="entry name" value="MFS"/>
</dbReference>
<dbReference type="Gene3D" id="1.20.1250.20">
    <property type="entry name" value="MFS general substrate transporter like domains"/>
    <property type="match status" value="2"/>
</dbReference>
<comment type="subcellular location">
    <subcellularLocation>
        <location evidence="1">Membrane</location>
        <topology evidence="1">Multi-pass membrane protein</topology>
    </subcellularLocation>
</comment>
<reference evidence="9 10" key="1">
    <citation type="journal article" date="2021" name="Nat. Commun.">
        <title>Genetic determinants of endophytism in the Arabidopsis root mycobiome.</title>
        <authorList>
            <person name="Mesny F."/>
            <person name="Miyauchi S."/>
            <person name="Thiergart T."/>
            <person name="Pickel B."/>
            <person name="Atanasova L."/>
            <person name="Karlsson M."/>
            <person name="Huettel B."/>
            <person name="Barry K.W."/>
            <person name="Haridas S."/>
            <person name="Chen C."/>
            <person name="Bauer D."/>
            <person name="Andreopoulos W."/>
            <person name="Pangilinan J."/>
            <person name="LaButti K."/>
            <person name="Riley R."/>
            <person name="Lipzen A."/>
            <person name="Clum A."/>
            <person name="Drula E."/>
            <person name="Henrissat B."/>
            <person name="Kohler A."/>
            <person name="Grigoriev I.V."/>
            <person name="Martin F.M."/>
            <person name="Hacquard S."/>
        </authorList>
    </citation>
    <scope>NUCLEOTIDE SEQUENCE [LARGE SCALE GENOMIC DNA]</scope>
    <source>
        <strain evidence="9 10">MPI-CAGE-CH-0241</strain>
    </source>
</reference>
<evidence type="ECO:0000256" key="7">
    <source>
        <dbReference type="SAM" id="Phobius"/>
    </source>
</evidence>
<feature type="transmembrane region" description="Helical" evidence="7">
    <location>
        <begin position="198"/>
        <end position="220"/>
    </location>
</feature>
<dbReference type="PANTHER" id="PTHR43791">
    <property type="entry name" value="PERMEASE-RELATED"/>
    <property type="match status" value="1"/>
</dbReference>
<dbReference type="InterPro" id="IPR020846">
    <property type="entry name" value="MFS_dom"/>
</dbReference>
<keyword evidence="2" id="KW-0813">Transport</keyword>
<feature type="transmembrane region" description="Helical" evidence="7">
    <location>
        <begin position="130"/>
        <end position="153"/>
    </location>
</feature>
<feature type="transmembrane region" description="Helical" evidence="7">
    <location>
        <begin position="77"/>
        <end position="98"/>
    </location>
</feature>
<feature type="transmembrane region" description="Helical" evidence="7">
    <location>
        <begin position="105"/>
        <end position="124"/>
    </location>
</feature>
<evidence type="ECO:0000313" key="10">
    <source>
        <dbReference type="Proteomes" id="UP000777438"/>
    </source>
</evidence>
<feature type="transmembrane region" description="Helical" evidence="7">
    <location>
        <begin position="268"/>
        <end position="289"/>
    </location>
</feature>
<dbReference type="GO" id="GO:0022857">
    <property type="term" value="F:transmembrane transporter activity"/>
    <property type="evidence" value="ECO:0007669"/>
    <property type="project" value="InterPro"/>
</dbReference>
<accession>A0A9P9AP86</accession>
<keyword evidence="5 7" id="KW-0472">Membrane</keyword>
<name>A0A9P9AP86_9HYPO</name>
<dbReference type="SUPFAM" id="SSF103473">
    <property type="entry name" value="MFS general substrate transporter"/>
    <property type="match status" value="1"/>
</dbReference>
<evidence type="ECO:0000256" key="6">
    <source>
        <dbReference type="ARBA" id="ARBA00023180"/>
    </source>
</evidence>
<evidence type="ECO:0000313" key="9">
    <source>
        <dbReference type="EMBL" id="KAH6887725.1"/>
    </source>
</evidence>
<feature type="transmembrane region" description="Helical" evidence="7">
    <location>
        <begin position="395"/>
        <end position="416"/>
    </location>
</feature>
<proteinExistence type="predicted"/>
<feature type="transmembrane region" description="Helical" evidence="7">
    <location>
        <begin position="428"/>
        <end position="447"/>
    </location>
</feature>
<feature type="transmembrane region" description="Helical" evidence="7">
    <location>
        <begin position="301"/>
        <end position="325"/>
    </location>
</feature>
<dbReference type="Proteomes" id="UP000777438">
    <property type="component" value="Unassembled WGS sequence"/>
</dbReference>
<evidence type="ECO:0000259" key="8">
    <source>
        <dbReference type="PROSITE" id="PS50850"/>
    </source>
</evidence>
<organism evidence="9 10">
    <name type="scientific">Thelonectria olida</name>
    <dbReference type="NCBI Taxonomy" id="1576542"/>
    <lineage>
        <taxon>Eukaryota</taxon>
        <taxon>Fungi</taxon>
        <taxon>Dikarya</taxon>
        <taxon>Ascomycota</taxon>
        <taxon>Pezizomycotina</taxon>
        <taxon>Sordariomycetes</taxon>
        <taxon>Hypocreomycetidae</taxon>
        <taxon>Hypocreales</taxon>
        <taxon>Nectriaceae</taxon>
        <taxon>Thelonectria</taxon>
    </lineage>
</organism>
<keyword evidence="10" id="KW-1185">Reference proteome</keyword>
<feature type="transmembrane region" description="Helical" evidence="7">
    <location>
        <begin position="363"/>
        <end position="383"/>
    </location>
</feature>